<feature type="region of interest" description="Disordered" evidence="1">
    <location>
        <begin position="1"/>
        <end position="28"/>
    </location>
</feature>
<feature type="region of interest" description="Disordered" evidence="1">
    <location>
        <begin position="59"/>
        <end position="153"/>
    </location>
</feature>
<feature type="compositionally biased region" description="Basic and acidic residues" evidence="1">
    <location>
        <begin position="59"/>
        <end position="75"/>
    </location>
</feature>
<dbReference type="EMBL" id="UGNY01000001">
    <property type="protein sequence ID" value="STX39892.1"/>
    <property type="molecule type" value="Genomic_DNA"/>
</dbReference>
<evidence type="ECO:0000256" key="1">
    <source>
        <dbReference type="SAM" id="MobiDB-lite"/>
    </source>
</evidence>
<reference evidence="2 3" key="1">
    <citation type="submission" date="2018-06" db="EMBL/GenBank/DDBJ databases">
        <authorList>
            <consortium name="Pathogen Informatics"/>
            <person name="Doyle S."/>
        </authorList>
    </citation>
    <scope>NUCLEOTIDE SEQUENCE [LARGE SCALE GENOMIC DNA]</scope>
    <source>
        <strain evidence="2 3">NCTC11978</strain>
    </source>
</reference>
<feature type="compositionally biased region" description="Polar residues" evidence="1">
    <location>
        <begin position="144"/>
        <end position="153"/>
    </location>
</feature>
<accession>A0A378IYB6</accession>
<evidence type="ECO:0000313" key="3">
    <source>
        <dbReference type="Proteomes" id="UP000254033"/>
    </source>
</evidence>
<gene>
    <name evidence="2" type="ORF">NCTC11978_03098</name>
</gene>
<feature type="compositionally biased region" description="Pro residues" evidence="1">
    <location>
        <begin position="100"/>
        <end position="110"/>
    </location>
</feature>
<proteinExistence type="predicted"/>
<dbReference type="Proteomes" id="UP000254033">
    <property type="component" value="Unassembled WGS sequence"/>
</dbReference>
<feature type="compositionally biased region" description="Acidic residues" evidence="1">
    <location>
        <begin position="116"/>
        <end position="131"/>
    </location>
</feature>
<sequence>MADQKDKELEQERRELQSELNHELDKSKDIDEKKPFDWLLHMMKSFLLTFQLMFFPQSDKKEEEDQKKSFEKEDSTVEEDTNTELSDSKMLKGLGAQPKPSSPKPVPVIPINPLDMDPDEEDKDEEEEDLDQNDKFATPFDMNPLSTKLQRKK</sequence>
<evidence type="ECO:0000313" key="2">
    <source>
        <dbReference type="EMBL" id="STX39892.1"/>
    </source>
</evidence>
<organism evidence="2 3">
    <name type="scientific">Legionella feeleii</name>
    <dbReference type="NCBI Taxonomy" id="453"/>
    <lineage>
        <taxon>Bacteria</taxon>
        <taxon>Pseudomonadati</taxon>
        <taxon>Pseudomonadota</taxon>
        <taxon>Gammaproteobacteria</taxon>
        <taxon>Legionellales</taxon>
        <taxon>Legionellaceae</taxon>
        <taxon>Legionella</taxon>
    </lineage>
</organism>
<dbReference type="AlphaFoldDB" id="A0A378IYB6"/>
<protein>
    <submittedName>
        <fullName evidence="2">Uncharacterized protein</fullName>
    </submittedName>
</protein>
<name>A0A378IYB6_9GAMM</name>